<organism evidence="10 11">
    <name type="scientific">Rotaria sordida</name>
    <dbReference type="NCBI Taxonomy" id="392033"/>
    <lineage>
        <taxon>Eukaryota</taxon>
        <taxon>Metazoa</taxon>
        <taxon>Spiralia</taxon>
        <taxon>Gnathifera</taxon>
        <taxon>Rotifera</taxon>
        <taxon>Eurotatoria</taxon>
        <taxon>Bdelloidea</taxon>
        <taxon>Philodinida</taxon>
        <taxon>Philodinidae</taxon>
        <taxon>Rotaria</taxon>
    </lineage>
</organism>
<accession>A0A818UZK2</accession>
<proteinExistence type="inferred from homology"/>
<dbReference type="Gene3D" id="2.30.38.10">
    <property type="entry name" value="Luciferase, Domain 3"/>
    <property type="match status" value="1"/>
</dbReference>
<dbReference type="EC" id="6.2.1.2" evidence="4"/>
<dbReference type="InterPro" id="IPR025110">
    <property type="entry name" value="AMP-bd_C"/>
</dbReference>
<dbReference type="EMBL" id="CAJOAX010001315">
    <property type="protein sequence ID" value="CAF3705042.1"/>
    <property type="molecule type" value="Genomic_DNA"/>
</dbReference>
<dbReference type="PANTHER" id="PTHR43201">
    <property type="entry name" value="ACYL-COA SYNTHETASE"/>
    <property type="match status" value="1"/>
</dbReference>
<feature type="domain" description="AMP-dependent synthetase/ligase" evidence="8">
    <location>
        <begin position="46"/>
        <end position="440"/>
    </location>
</feature>
<comment type="similarity">
    <text evidence="1">Belongs to the ATP-dependent AMP-binding enzyme family.</text>
</comment>
<dbReference type="InterPro" id="IPR045851">
    <property type="entry name" value="AMP-bd_C_sf"/>
</dbReference>
<feature type="domain" description="AMP-binding enzyme C-terminal" evidence="9">
    <location>
        <begin position="491"/>
        <end position="567"/>
    </location>
</feature>
<comment type="caution">
    <text evidence="10">The sequence shown here is derived from an EMBL/GenBank/DDBJ whole genome shotgun (WGS) entry which is preliminary data.</text>
</comment>
<evidence type="ECO:0000256" key="2">
    <source>
        <dbReference type="ARBA" id="ARBA00022598"/>
    </source>
</evidence>
<evidence type="ECO:0000256" key="1">
    <source>
        <dbReference type="ARBA" id="ARBA00006432"/>
    </source>
</evidence>
<dbReference type="Proteomes" id="UP000663823">
    <property type="component" value="Unassembled WGS sequence"/>
</dbReference>
<comment type="catalytic activity">
    <reaction evidence="7">
        <text>a medium-chain fatty acid + ATP + CoA = a medium-chain fatty acyl-CoA + AMP + diphosphate</text>
        <dbReference type="Rhea" id="RHEA:48340"/>
        <dbReference type="ChEBI" id="CHEBI:30616"/>
        <dbReference type="ChEBI" id="CHEBI:33019"/>
        <dbReference type="ChEBI" id="CHEBI:57287"/>
        <dbReference type="ChEBI" id="CHEBI:59558"/>
        <dbReference type="ChEBI" id="CHEBI:90546"/>
        <dbReference type="ChEBI" id="CHEBI:456215"/>
        <dbReference type="EC" id="6.2.1.2"/>
    </reaction>
</comment>
<comment type="function">
    <text evidence="3">Acyl-CoA synthases catalyze the initial reaction in fatty acid metabolism, by forming a thioester with CoA. Has some preference toward medium-chain substrates. Plays a role in adipocyte differentiation.</text>
</comment>
<evidence type="ECO:0000313" key="11">
    <source>
        <dbReference type="Proteomes" id="UP000663823"/>
    </source>
</evidence>
<dbReference type="GO" id="GO:0006631">
    <property type="term" value="P:fatty acid metabolic process"/>
    <property type="evidence" value="ECO:0007669"/>
    <property type="project" value="TreeGrafter"/>
</dbReference>
<dbReference type="GO" id="GO:0031956">
    <property type="term" value="F:medium-chain fatty acid-CoA ligase activity"/>
    <property type="evidence" value="ECO:0007669"/>
    <property type="project" value="UniProtKB-EC"/>
</dbReference>
<dbReference type="PROSITE" id="PS00455">
    <property type="entry name" value="AMP_BINDING"/>
    <property type="match status" value="1"/>
</dbReference>
<reference evidence="10" key="1">
    <citation type="submission" date="2021-02" db="EMBL/GenBank/DDBJ databases">
        <authorList>
            <person name="Nowell W R."/>
        </authorList>
    </citation>
    <scope>NUCLEOTIDE SEQUENCE</scope>
</reference>
<comment type="catalytic activity">
    <reaction evidence="6">
        <text>octanoate + ATP + CoA = octanoyl-CoA + AMP + diphosphate</text>
        <dbReference type="Rhea" id="RHEA:33631"/>
        <dbReference type="ChEBI" id="CHEBI:25646"/>
        <dbReference type="ChEBI" id="CHEBI:30616"/>
        <dbReference type="ChEBI" id="CHEBI:33019"/>
        <dbReference type="ChEBI" id="CHEBI:57287"/>
        <dbReference type="ChEBI" id="CHEBI:57386"/>
        <dbReference type="ChEBI" id="CHEBI:456215"/>
    </reaction>
</comment>
<evidence type="ECO:0000256" key="6">
    <source>
        <dbReference type="ARBA" id="ARBA00047319"/>
    </source>
</evidence>
<dbReference type="PANTHER" id="PTHR43201:SF5">
    <property type="entry name" value="MEDIUM-CHAIN ACYL-COA LIGASE ACSF2, MITOCHONDRIAL"/>
    <property type="match status" value="1"/>
</dbReference>
<protein>
    <recommendedName>
        <fullName evidence="5">Medium-chain acyl-CoA ligase ACSF2, mitochondrial</fullName>
        <ecNumber evidence="4">6.2.1.2</ecNumber>
    </recommendedName>
</protein>
<dbReference type="Gene3D" id="3.30.300.30">
    <property type="match status" value="1"/>
</dbReference>
<gene>
    <name evidence="10" type="ORF">OTI717_LOCUS12796</name>
</gene>
<evidence type="ECO:0000256" key="4">
    <source>
        <dbReference type="ARBA" id="ARBA00039009"/>
    </source>
</evidence>
<dbReference type="SUPFAM" id="SSF56801">
    <property type="entry name" value="Acetyl-CoA synthetase-like"/>
    <property type="match status" value="1"/>
</dbReference>
<dbReference type="Gene3D" id="3.40.50.980">
    <property type="match status" value="2"/>
</dbReference>
<evidence type="ECO:0000256" key="5">
    <source>
        <dbReference type="ARBA" id="ARBA00039638"/>
    </source>
</evidence>
<evidence type="ECO:0000256" key="7">
    <source>
        <dbReference type="ARBA" id="ARBA00048277"/>
    </source>
</evidence>
<dbReference type="Pfam" id="PF13193">
    <property type="entry name" value="AMP-binding_C"/>
    <property type="match status" value="1"/>
</dbReference>
<name>A0A818UZK2_9BILA</name>
<dbReference type="InterPro" id="IPR020845">
    <property type="entry name" value="AMP-binding_CS"/>
</dbReference>
<evidence type="ECO:0000313" key="10">
    <source>
        <dbReference type="EMBL" id="CAF3705042.1"/>
    </source>
</evidence>
<sequence length="718" mass="80513">MYWLFLQLKQRNNSTTTTSSSNKLTSSYYYHASSLPFIYKTVSQSFDEIAAKYQDHECFYFKNEGKRYTFKSFQDEIDSLAAVLIELGFEKNDRLAVWLPNTSENVVVAFAASKIGLIKVNINPAYVERELEYCINKVECKGIVLSPSIKSIESLSILRRLVPELDQYSTSRELFSKNLPTLKHIILTGKPLSISGFHSYNDLIEHGKKISHHSKLHERQISVNPDSPAAIFYTSGTTGQPKAATVTHFSLINMAQAQWEHFGPYFTCICVPIPLFHMLGEVGGKLNTALAKCKVVFPAILPDPVATMQAIHDEKCTALIGAPIIFRDILSHPDRKKYDLTSLKLGVIAASPMYYGFLRQLEKEIPIERIAQTYGLTESSGLITSGLWAGDGDSKRRLGSIGRCMQRIEIKIADRDGNTVPIGQQGEICARYYPVMAGYYGDPDKTQETITPSGWLRTGDQATMDEDGYLYFVGRQKEMIIRGGVNIYPVEIEKVIVEHPSVAEAQVFSIPDERHDEEVCAWIKLKPNAPSCQVEDIKKFLSDKLAFFKIPKHIRIVDQFITTTTGKVQKFKLSQIMICFGLAAPREHSDKEQHKDGGDHFASNGNVKRLASRICANSNSTQSFLTQARAHVAQLNSNPSFAQVRQNKTQEMAYIESDDKAALLSSNCTQYFNGLAVARNADKKMQRQQQKDHTTGAPLFQKIVSSLFGSKDRSSDDD</sequence>
<evidence type="ECO:0000259" key="9">
    <source>
        <dbReference type="Pfam" id="PF13193"/>
    </source>
</evidence>
<keyword evidence="2" id="KW-0436">Ligase</keyword>
<dbReference type="AlphaFoldDB" id="A0A818UZK2"/>
<dbReference type="InterPro" id="IPR000873">
    <property type="entry name" value="AMP-dep_synth/lig_dom"/>
</dbReference>
<evidence type="ECO:0000256" key="3">
    <source>
        <dbReference type="ARBA" id="ARBA00037247"/>
    </source>
</evidence>
<evidence type="ECO:0000259" key="8">
    <source>
        <dbReference type="Pfam" id="PF00501"/>
    </source>
</evidence>
<dbReference type="Pfam" id="PF00501">
    <property type="entry name" value="AMP-binding"/>
    <property type="match status" value="1"/>
</dbReference>